<evidence type="ECO:0000313" key="2">
    <source>
        <dbReference type="Proteomes" id="UP000006906"/>
    </source>
</evidence>
<dbReference type="InParanoid" id="A0A2K3CWD8"/>
<accession>A0A2K3CWD8</accession>
<dbReference type="RefSeq" id="XP_042916368.1">
    <property type="nucleotide sequence ID" value="XM_043070513.1"/>
</dbReference>
<keyword evidence="2" id="KW-1185">Reference proteome</keyword>
<organism evidence="1 2">
    <name type="scientific">Chlamydomonas reinhardtii</name>
    <name type="common">Chlamydomonas smithii</name>
    <dbReference type="NCBI Taxonomy" id="3055"/>
    <lineage>
        <taxon>Eukaryota</taxon>
        <taxon>Viridiplantae</taxon>
        <taxon>Chlorophyta</taxon>
        <taxon>core chlorophytes</taxon>
        <taxon>Chlorophyceae</taxon>
        <taxon>CS clade</taxon>
        <taxon>Chlamydomonadales</taxon>
        <taxon>Chlamydomonadaceae</taxon>
        <taxon>Chlamydomonas</taxon>
    </lineage>
</organism>
<name>A0A2K3CWD8_CHLRE</name>
<dbReference type="Gene3D" id="3.90.132.10">
    <property type="entry name" value="Leishmanolysin , domain 2"/>
    <property type="match status" value="1"/>
</dbReference>
<protein>
    <submittedName>
        <fullName evidence="1">Uncharacterized protein</fullName>
    </submittedName>
</protein>
<dbReference type="GeneID" id="66056384"/>
<dbReference type="Proteomes" id="UP000006906">
    <property type="component" value="Chromosome 15"/>
</dbReference>
<dbReference type="SUPFAM" id="SSF55486">
    <property type="entry name" value="Metalloproteases ('zincins'), catalytic domain"/>
    <property type="match status" value="1"/>
</dbReference>
<reference evidence="1 2" key="1">
    <citation type="journal article" date="2007" name="Science">
        <title>The Chlamydomonas genome reveals the evolution of key animal and plant functions.</title>
        <authorList>
            <person name="Merchant S.S."/>
            <person name="Prochnik S.E."/>
            <person name="Vallon O."/>
            <person name="Harris E.H."/>
            <person name="Karpowicz S.J."/>
            <person name="Witman G.B."/>
            <person name="Terry A."/>
            <person name="Salamov A."/>
            <person name="Fritz-Laylin L.K."/>
            <person name="Marechal-Drouard L."/>
            <person name="Marshall W.F."/>
            <person name="Qu L.H."/>
            <person name="Nelson D.R."/>
            <person name="Sanderfoot A.A."/>
            <person name="Spalding M.H."/>
            <person name="Kapitonov V.V."/>
            <person name="Ren Q."/>
            <person name="Ferris P."/>
            <person name="Lindquist E."/>
            <person name="Shapiro H."/>
            <person name="Lucas S.M."/>
            <person name="Grimwood J."/>
            <person name="Schmutz J."/>
            <person name="Cardol P."/>
            <person name="Cerutti H."/>
            <person name="Chanfreau G."/>
            <person name="Chen C.L."/>
            <person name="Cognat V."/>
            <person name="Croft M.T."/>
            <person name="Dent R."/>
            <person name="Dutcher S."/>
            <person name="Fernandez E."/>
            <person name="Fukuzawa H."/>
            <person name="Gonzalez-Ballester D."/>
            <person name="Gonzalez-Halphen D."/>
            <person name="Hallmann A."/>
            <person name="Hanikenne M."/>
            <person name="Hippler M."/>
            <person name="Inwood W."/>
            <person name="Jabbari K."/>
            <person name="Kalanon M."/>
            <person name="Kuras R."/>
            <person name="Lefebvre P.A."/>
            <person name="Lemaire S.D."/>
            <person name="Lobanov A.V."/>
            <person name="Lohr M."/>
            <person name="Manuell A."/>
            <person name="Meier I."/>
            <person name="Mets L."/>
            <person name="Mittag M."/>
            <person name="Mittelmeier T."/>
            <person name="Moroney J.V."/>
            <person name="Moseley J."/>
            <person name="Napoli C."/>
            <person name="Nedelcu A.M."/>
            <person name="Niyogi K."/>
            <person name="Novoselov S.V."/>
            <person name="Paulsen I.T."/>
            <person name="Pazour G."/>
            <person name="Purton S."/>
            <person name="Ral J.P."/>
            <person name="Riano-Pachon D.M."/>
            <person name="Riekhof W."/>
            <person name="Rymarquis L."/>
            <person name="Schroda M."/>
            <person name="Stern D."/>
            <person name="Umen J."/>
            <person name="Willows R."/>
            <person name="Wilson N."/>
            <person name="Zimmer S.L."/>
            <person name="Allmer J."/>
            <person name="Balk J."/>
            <person name="Bisova K."/>
            <person name="Chen C.J."/>
            <person name="Elias M."/>
            <person name="Gendler K."/>
            <person name="Hauser C."/>
            <person name="Lamb M.R."/>
            <person name="Ledford H."/>
            <person name="Long J.C."/>
            <person name="Minagawa J."/>
            <person name="Page M.D."/>
            <person name="Pan J."/>
            <person name="Pootakham W."/>
            <person name="Roje S."/>
            <person name="Rose A."/>
            <person name="Stahlberg E."/>
            <person name="Terauchi A.M."/>
            <person name="Yang P."/>
            <person name="Ball S."/>
            <person name="Bowler C."/>
            <person name="Dieckmann C.L."/>
            <person name="Gladyshev V.N."/>
            <person name="Green P."/>
            <person name="Jorgensen R."/>
            <person name="Mayfield S."/>
            <person name="Mueller-Roeber B."/>
            <person name="Rajamani S."/>
            <person name="Sayre R.T."/>
            <person name="Brokstein P."/>
            <person name="Dubchak I."/>
            <person name="Goodstein D."/>
            <person name="Hornick L."/>
            <person name="Huang Y.W."/>
            <person name="Jhaveri J."/>
            <person name="Luo Y."/>
            <person name="Martinez D."/>
            <person name="Ngau W.C."/>
            <person name="Otillar B."/>
            <person name="Poliakov A."/>
            <person name="Porter A."/>
            <person name="Szajkowski L."/>
            <person name="Werner G."/>
            <person name="Zhou K."/>
            <person name="Grigoriev I.V."/>
            <person name="Rokhsar D.S."/>
            <person name="Grossman A.R."/>
        </authorList>
    </citation>
    <scope>NUCLEOTIDE SEQUENCE [LARGE SCALE GENOMIC DNA]</scope>
    <source>
        <strain evidence="2">CC-503</strain>
    </source>
</reference>
<sequence length="114" mass="12185">MNFAFVGWEFTHFQEDILVGSNELSYSGLAPQLSYSGLAPQVTQLTLALLSDTNWYAVNVNSQGYWTYGRGKGCAFGRRHCSGLLNATGTGASGTGTAGDALLICDTWEYGMGV</sequence>
<dbReference type="Gramene" id="PNW72596">
    <property type="protein sequence ID" value="PNW72596"/>
    <property type="gene ID" value="CHLRE_15g635376v5"/>
</dbReference>
<dbReference type="AlphaFoldDB" id="A0A2K3CWD8"/>
<proteinExistence type="predicted"/>
<dbReference type="KEGG" id="cre:CHLRE_15g635376v5"/>
<gene>
    <name evidence="1" type="ORF">CHLRE_15g635376v5</name>
</gene>
<evidence type="ECO:0000313" key="1">
    <source>
        <dbReference type="EMBL" id="PNW72596.1"/>
    </source>
</evidence>
<dbReference type="EMBL" id="CM008976">
    <property type="protein sequence ID" value="PNW72596.1"/>
    <property type="molecule type" value="Genomic_DNA"/>
</dbReference>